<dbReference type="AlphaFoldDB" id="A0A518C0T8"/>
<dbReference type="Gene3D" id="3.40.309.10">
    <property type="entry name" value="Aldehyde Dehydrogenase, Chain A, domain 2"/>
    <property type="match status" value="1"/>
</dbReference>
<dbReference type="CDD" id="cd07147">
    <property type="entry name" value="ALDH_F21_RNP123"/>
    <property type="match status" value="1"/>
</dbReference>
<name>A0A518C0T8_9BACT</name>
<organism evidence="6 7">
    <name type="scientific">Mucisphaera calidilacus</name>
    <dbReference type="NCBI Taxonomy" id="2527982"/>
    <lineage>
        <taxon>Bacteria</taxon>
        <taxon>Pseudomonadati</taxon>
        <taxon>Planctomycetota</taxon>
        <taxon>Phycisphaerae</taxon>
        <taxon>Phycisphaerales</taxon>
        <taxon>Phycisphaeraceae</taxon>
        <taxon>Mucisphaera</taxon>
    </lineage>
</organism>
<dbReference type="SUPFAM" id="SSF53720">
    <property type="entry name" value="ALDH-like"/>
    <property type="match status" value="1"/>
</dbReference>
<evidence type="ECO:0000256" key="1">
    <source>
        <dbReference type="ARBA" id="ARBA00009986"/>
    </source>
</evidence>
<feature type="domain" description="Aldehyde dehydrogenase" evidence="5">
    <location>
        <begin position="20"/>
        <end position="468"/>
    </location>
</feature>
<dbReference type="OrthoDB" id="4503395at2"/>
<dbReference type="EMBL" id="CP036280">
    <property type="protein sequence ID" value="QDU72820.1"/>
    <property type="molecule type" value="Genomic_DNA"/>
</dbReference>
<sequence length="480" mass="51932">MLQDAYPFYLANEAKRPNADLEVTDKYSGEVATRVAMADAATIDAGIAAAVEAAEPLRKMAPYERRAVLDHCVRRFTERFDELAMALCIEAGKPIHDAKGEVTRLIDTFKIAADESVRIDGEVINLEISSRARGYHGAVKRVPIGPCSFISPFNFPLNLAAHKVAPAVACGCPFVLKPASRTPIGAIIIGEVLAETDLPRGAFSILPCHRGGADLFTTDDRFKLLSFTGSPGVGWDLKARAGKKKVVLELGGNAACVVDEDADLDDAVDRIVFGAFYQSGQSCIGVQRIMVHDAVYEAFREKLVAATGKLVAGDPKDEKTFVGPMISEKEASRLDGWIREAIEAGGTLLCGGKHEGAMLEATLLENVPKQENICTQEAFGPVAVLSRFTSFDEALREVNDSVFGLQAGIFTRDLYKAQRAWDELDVGGVIIGDVPSWRVDNMPYGGVKDSGLGREGIRYAIEDMTEPRLLVVRTPQVKDG</sequence>
<dbReference type="PANTHER" id="PTHR42991">
    <property type="entry name" value="ALDEHYDE DEHYDROGENASE"/>
    <property type="match status" value="1"/>
</dbReference>
<dbReference type="KEGG" id="mcad:Pan265_26950"/>
<comment type="similarity">
    <text evidence="1 4">Belongs to the aldehyde dehydrogenase family.</text>
</comment>
<keyword evidence="7" id="KW-1185">Reference proteome</keyword>
<dbReference type="InterPro" id="IPR016163">
    <property type="entry name" value="Ald_DH_C"/>
</dbReference>
<feature type="active site" evidence="3">
    <location>
        <position position="249"/>
    </location>
</feature>
<dbReference type="RefSeq" id="WP_145446977.1">
    <property type="nucleotide sequence ID" value="NZ_CP036280.1"/>
</dbReference>
<evidence type="ECO:0000256" key="3">
    <source>
        <dbReference type="PROSITE-ProRule" id="PRU10007"/>
    </source>
</evidence>
<keyword evidence="2 4" id="KW-0560">Oxidoreductase</keyword>
<dbReference type="Pfam" id="PF00171">
    <property type="entry name" value="Aldedh"/>
    <property type="match status" value="1"/>
</dbReference>
<dbReference type="GO" id="GO:0102984">
    <property type="term" value="F:sulfoacetaldehyde dehydrogenase activity"/>
    <property type="evidence" value="ECO:0007669"/>
    <property type="project" value="UniProtKB-EC"/>
</dbReference>
<evidence type="ECO:0000313" key="7">
    <source>
        <dbReference type="Proteomes" id="UP000320386"/>
    </source>
</evidence>
<dbReference type="PANTHER" id="PTHR42991:SF1">
    <property type="entry name" value="ALDEHYDE DEHYDROGENASE"/>
    <property type="match status" value="1"/>
</dbReference>
<accession>A0A518C0T8</accession>
<evidence type="ECO:0000256" key="2">
    <source>
        <dbReference type="ARBA" id="ARBA00023002"/>
    </source>
</evidence>
<gene>
    <name evidence="6" type="primary">safD</name>
    <name evidence="6" type="ORF">Pan265_26950</name>
</gene>
<dbReference type="GO" id="GO:0008911">
    <property type="term" value="F:lactaldehyde dehydrogenase (NAD+) activity"/>
    <property type="evidence" value="ECO:0007669"/>
    <property type="project" value="TreeGrafter"/>
</dbReference>
<dbReference type="Gene3D" id="3.40.605.10">
    <property type="entry name" value="Aldehyde Dehydrogenase, Chain A, domain 1"/>
    <property type="match status" value="1"/>
</dbReference>
<dbReference type="FunFam" id="3.40.605.10:FF:000020">
    <property type="entry name" value="Aldehyde dehydrogenase"/>
    <property type="match status" value="1"/>
</dbReference>
<evidence type="ECO:0000313" key="6">
    <source>
        <dbReference type="EMBL" id="QDU72820.1"/>
    </source>
</evidence>
<evidence type="ECO:0000256" key="4">
    <source>
        <dbReference type="RuleBase" id="RU003345"/>
    </source>
</evidence>
<dbReference type="InterPro" id="IPR051020">
    <property type="entry name" value="ALDH-related_metabolic_enz"/>
</dbReference>
<dbReference type="InterPro" id="IPR015590">
    <property type="entry name" value="Aldehyde_DH_dom"/>
</dbReference>
<proteinExistence type="inferred from homology"/>
<dbReference type="InterPro" id="IPR016161">
    <property type="entry name" value="Ald_DH/histidinol_DH"/>
</dbReference>
<dbReference type="PROSITE" id="PS00687">
    <property type="entry name" value="ALDEHYDE_DEHYDR_GLU"/>
    <property type="match status" value="1"/>
</dbReference>
<dbReference type="InterPro" id="IPR016162">
    <property type="entry name" value="Ald_DH_N"/>
</dbReference>
<reference evidence="6 7" key="1">
    <citation type="submission" date="2019-02" db="EMBL/GenBank/DDBJ databases">
        <title>Deep-cultivation of Planctomycetes and their phenomic and genomic characterization uncovers novel biology.</title>
        <authorList>
            <person name="Wiegand S."/>
            <person name="Jogler M."/>
            <person name="Boedeker C."/>
            <person name="Pinto D."/>
            <person name="Vollmers J."/>
            <person name="Rivas-Marin E."/>
            <person name="Kohn T."/>
            <person name="Peeters S.H."/>
            <person name="Heuer A."/>
            <person name="Rast P."/>
            <person name="Oberbeckmann S."/>
            <person name="Bunk B."/>
            <person name="Jeske O."/>
            <person name="Meyerdierks A."/>
            <person name="Storesund J.E."/>
            <person name="Kallscheuer N."/>
            <person name="Luecker S."/>
            <person name="Lage O.M."/>
            <person name="Pohl T."/>
            <person name="Merkel B.J."/>
            <person name="Hornburger P."/>
            <person name="Mueller R.-W."/>
            <person name="Bruemmer F."/>
            <person name="Labrenz M."/>
            <person name="Spormann A.M."/>
            <person name="Op den Camp H."/>
            <person name="Overmann J."/>
            <person name="Amann R."/>
            <person name="Jetten M.S.M."/>
            <person name="Mascher T."/>
            <person name="Medema M.H."/>
            <person name="Devos D.P."/>
            <person name="Kaster A.-K."/>
            <person name="Ovreas L."/>
            <person name="Rohde M."/>
            <person name="Galperin M.Y."/>
            <person name="Jogler C."/>
        </authorList>
    </citation>
    <scope>NUCLEOTIDE SEQUENCE [LARGE SCALE GENOMIC DNA]</scope>
    <source>
        <strain evidence="6 7">Pan265</strain>
    </source>
</reference>
<dbReference type="InterPro" id="IPR029510">
    <property type="entry name" value="Ald_DH_CS_GLU"/>
</dbReference>
<dbReference type="EC" id="1.2.1.73" evidence="6"/>
<protein>
    <submittedName>
        <fullName evidence="6">Sulfoacetaldehyde dehydrogenase</fullName>
        <ecNumber evidence="6">1.2.1.73</ecNumber>
    </submittedName>
</protein>
<evidence type="ECO:0000259" key="5">
    <source>
        <dbReference type="Pfam" id="PF00171"/>
    </source>
</evidence>
<dbReference type="Proteomes" id="UP000320386">
    <property type="component" value="Chromosome"/>
</dbReference>